<evidence type="ECO:0000256" key="4">
    <source>
        <dbReference type="HAMAP-Rule" id="MF_00688"/>
    </source>
</evidence>
<dbReference type="PANTHER" id="PTHR30098">
    <property type="entry name" value="LEUCYL/PHENYLALANYL-TRNA--PROTEIN TRANSFERASE"/>
    <property type="match status" value="1"/>
</dbReference>
<comment type="catalytic activity">
    <reaction evidence="4">
        <text>N-terminal L-lysyl-[protein] + L-leucyl-tRNA(Leu) = N-terminal L-leucyl-L-lysyl-[protein] + tRNA(Leu) + H(+)</text>
        <dbReference type="Rhea" id="RHEA:12340"/>
        <dbReference type="Rhea" id="RHEA-COMP:9613"/>
        <dbReference type="Rhea" id="RHEA-COMP:9622"/>
        <dbReference type="Rhea" id="RHEA-COMP:12670"/>
        <dbReference type="Rhea" id="RHEA-COMP:12671"/>
        <dbReference type="ChEBI" id="CHEBI:15378"/>
        <dbReference type="ChEBI" id="CHEBI:65249"/>
        <dbReference type="ChEBI" id="CHEBI:78442"/>
        <dbReference type="ChEBI" id="CHEBI:78494"/>
        <dbReference type="ChEBI" id="CHEBI:133043"/>
        <dbReference type="EC" id="2.3.2.6"/>
    </reaction>
</comment>
<dbReference type="eggNOG" id="COG2360">
    <property type="taxonomic scope" value="Bacteria"/>
</dbReference>
<reference evidence="5 6" key="1">
    <citation type="journal article" date="2016" name="Microb. Cell Fact.">
        <title>Dissection of exopolysaccharide biosynthesis in Kozakia baliensis.</title>
        <authorList>
            <person name="Brandt J.U."/>
            <person name="Jakob F."/>
            <person name="Behr J."/>
            <person name="Geissler A.J."/>
            <person name="Vogel R.F."/>
        </authorList>
    </citation>
    <scope>NUCLEOTIDE SEQUENCE [LARGE SCALE GENOMIC DNA]</scope>
    <source>
        <strain evidence="5 6">DSM 14400</strain>
    </source>
</reference>
<evidence type="ECO:0000256" key="1">
    <source>
        <dbReference type="ARBA" id="ARBA00022490"/>
    </source>
</evidence>
<dbReference type="HAMAP" id="MF_00688">
    <property type="entry name" value="Leu_Phe_trans"/>
    <property type="match status" value="1"/>
</dbReference>
<evidence type="ECO:0000313" key="6">
    <source>
        <dbReference type="Proteomes" id="UP000179145"/>
    </source>
</evidence>
<comment type="catalytic activity">
    <reaction evidence="4">
        <text>N-terminal L-arginyl-[protein] + L-leucyl-tRNA(Leu) = N-terminal L-leucyl-L-arginyl-[protein] + tRNA(Leu) + H(+)</text>
        <dbReference type="Rhea" id="RHEA:50416"/>
        <dbReference type="Rhea" id="RHEA-COMP:9613"/>
        <dbReference type="Rhea" id="RHEA-COMP:9622"/>
        <dbReference type="Rhea" id="RHEA-COMP:12672"/>
        <dbReference type="Rhea" id="RHEA-COMP:12673"/>
        <dbReference type="ChEBI" id="CHEBI:15378"/>
        <dbReference type="ChEBI" id="CHEBI:64719"/>
        <dbReference type="ChEBI" id="CHEBI:78442"/>
        <dbReference type="ChEBI" id="CHEBI:78494"/>
        <dbReference type="ChEBI" id="CHEBI:133044"/>
        <dbReference type="EC" id="2.3.2.6"/>
    </reaction>
</comment>
<dbReference type="GO" id="GO:0005737">
    <property type="term" value="C:cytoplasm"/>
    <property type="evidence" value="ECO:0007669"/>
    <property type="project" value="UniProtKB-SubCell"/>
</dbReference>
<dbReference type="EC" id="2.3.2.6" evidence="4"/>
<gene>
    <name evidence="4" type="primary">aat</name>
    <name evidence="5" type="ORF">A0U89_02880</name>
</gene>
<dbReference type="PANTHER" id="PTHR30098:SF2">
    <property type="entry name" value="LEUCYL_PHENYLALANYL-TRNA--PROTEIN TRANSFERASE"/>
    <property type="match status" value="1"/>
</dbReference>
<comment type="function">
    <text evidence="4">Functions in the N-end rule pathway of protein degradation where it conjugates Leu, Phe and, less efficiently, Met from aminoacyl-tRNAs to the N-termini of proteins containing an N-terminal arginine or lysine.</text>
</comment>
<name>A0A1D8URJ6_9PROT</name>
<sequence length="233" mass="25747">MEAAPTLFQGSSILLSEPPITPDLLLRAYAAGIFPMASDRESADLEWYRPEVRGVLPLDDRFHVPKKLLRLVRSGAFSVTSDTAFRDVMAACAEAAPGRETTWISHRIGTLYQALFEAGRAHSIEVWQEEKLVGGLYGVHLGGAFFGESMFSRQTDASKVALVHLVAHLRRQGFQLLDTQYPTAHLERFGCLEIPAAQYLVLLQQAIALDVSWNDAVGRDDLAHEIAAFRRGA</sequence>
<dbReference type="InterPro" id="IPR042203">
    <property type="entry name" value="Leu/Phe-tRNA_Trfase_C"/>
</dbReference>
<dbReference type="KEGG" id="kba:A0U89_02880"/>
<dbReference type="AlphaFoldDB" id="A0A1D8URJ6"/>
<keyword evidence="1 4" id="KW-0963">Cytoplasm</keyword>
<keyword evidence="6" id="KW-1185">Reference proteome</keyword>
<dbReference type="STRING" id="153496.A0U89_02880"/>
<dbReference type="Pfam" id="PF03588">
    <property type="entry name" value="Leu_Phe_trans"/>
    <property type="match status" value="1"/>
</dbReference>
<dbReference type="Proteomes" id="UP000179145">
    <property type="component" value="Chromosome"/>
</dbReference>
<proteinExistence type="inferred from homology"/>
<dbReference type="SUPFAM" id="SSF55729">
    <property type="entry name" value="Acyl-CoA N-acyltransferases (Nat)"/>
    <property type="match status" value="1"/>
</dbReference>
<evidence type="ECO:0000256" key="2">
    <source>
        <dbReference type="ARBA" id="ARBA00022679"/>
    </source>
</evidence>
<evidence type="ECO:0000313" key="5">
    <source>
        <dbReference type="EMBL" id="AOX16236.1"/>
    </source>
</evidence>
<dbReference type="GO" id="GO:0030163">
    <property type="term" value="P:protein catabolic process"/>
    <property type="evidence" value="ECO:0007669"/>
    <property type="project" value="UniProtKB-UniRule"/>
</dbReference>
<dbReference type="Gene3D" id="3.40.630.70">
    <property type="entry name" value="Leucyl/phenylalanyl-tRNA-protein transferase, C-terminal domain"/>
    <property type="match status" value="1"/>
</dbReference>
<dbReference type="GO" id="GO:0008914">
    <property type="term" value="F:leucyl-tRNA--protein transferase activity"/>
    <property type="evidence" value="ECO:0007669"/>
    <property type="project" value="UniProtKB-UniRule"/>
</dbReference>
<keyword evidence="3 4" id="KW-0012">Acyltransferase</keyword>
<accession>A0A1D8URJ6</accession>
<keyword evidence="2 4" id="KW-0808">Transferase</keyword>
<organism evidence="5 6">
    <name type="scientific">Kozakia baliensis</name>
    <dbReference type="NCBI Taxonomy" id="153496"/>
    <lineage>
        <taxon>Bacteria</taxon>
        <taxon>Pseudomonadati</taxon>
        <taxon>Pseudomonadota</taxon>
        <taxon>Alphaproteobacteria</taxon>
        <taxon>Acetobacterales</taxon>
        <taxon>Acetobacteraceae</taxon>
        <taxon>Kozakia</taxon>
    </lineage>
</organism>
<dbReference type="InterPro" id="IPR004616">
    <property type="entry name" value="Leu/Phe-tRNA_Trfase"/>
</dbReference>
<dbReference type="EMBL" id="CP014674">
    <property type="protein sequence ID" value="AOX16236.1"/>
    <property type="molecule type" value="Genomic_DNA"/>
</dbReference>
<evidence type="ECO:0000256" key="3">
    <source>
        <dbReference type="ARBA" id="ARBA00023315"/>
    </source>
</evidence>
<comment type="catalytic activity">
    <reaction evidence="4">
        <text>L-phenylalanyl-tRNA(Phe) + an N-terminal L-alpha-aminoacyl-[protein] = an N-terminal L-phenylalanyl-L-alpha-aminoacyl-[protein] + tRNA(Phe)</text>
        <dbReference type="Rhea" id="RHEA:43632"/>
        <dbReference type="Rhea" id="RHEA-COMP:9668"/>
        <dbReference type="Rhea" id="RHEA-COMP:9699"/>
        <dbReference type="Rhea" id="RHEA-COMP:10636"/>
        <dbReference type="Rhea" id="RHEA-COMP:10637"/>
        <dbReference type="ChEBI" id="CHEBI:78442"/>
        <dbReference type="ChEBI" id="CHEBI:78531"/>
        <dbReference type="ChEBI" id="CHEBI:78597"/>
        <dbReference type="ChEBI" id="CHEBI:83561"/>
        <dbReference type="EC" id="2.3.2.6"/>
    </reaction>
</comment>
<dbReference type="NCBIfam" id="TIGR00667">
    <property type="entry name" value="aat"/>
    <property type="match status" value="1"/>
</dbReference>
<protein>
    <recommendedName>
        <fullName evidence="4">Leucyl/phenylalanyl-tRNA--protein transferase</fullName>
        <ecNumber evidence="4">2.3.2.6</ecNumber>
    </recommendedName>
    <alternativeName>
        <fullName evidence="4">L/F-transferase</fullName>
    </alternativeName>
    <alternativeName>
        <fullName evidence="4">Leucyltransferase</fullName>
    </alternativeName>
    <alternativeName>
        <fullName evidence="4">Phenyalanyltransferase</fullName>
    </alternativeName>
</protein>
<dbReference type="InterPro" id="IPR016181">
    <property type="entry name" value="Acyl_CoA_acyltransferase"/>
</dbReference>
<comment type="subcellular location">
    <subcellularLocation>
        <location evidence="4">Cytoplasm</location>
    </subcellularLocation>
</comment>
<dbReference type="FunFam" id="3.40.630.70:FF:000001">
    <property type="entry name" value="Leucyl/phenylalanyl-tRNA--protein transferase"/>
    <property type="match status" value="1"/>
</dbReference>
<comment type="similarity">
    <text evidence="4">Belongs to the L/F-transferase family.</text>
</comment>